<evidence type="ECO:0000313" key="2">
    <source>
        <dbReference type="Proteomes" id="UP000607653"/>
    </source>
</evidence>
<sequence>MARCIGVCFIAHASKFLGNRVLEVPLSISLRYFSILGC</sequence>
<dbReference type="EMBL" id="DUZY01000001">
    <property type="protein sequence ID" value="DAD18077.1"/>
    <property type="molecule type" value="Genomic_DNA"/>
</dbReference>
<comment type="caution">
    <text evidence="1">The sequence shown here is derived from an EMBL/GenBank/DDBJ whole genome shotgun (WGS) entry which is preliminary data.</text>
</comment>
<gene>
    <name evidence="1" type="ORF">HUJ06_019540</name>
</gene>
<reference evidence="1 2" key="1">
    <citation type="journal article" date="2020" name="Mol. Biol. Evol.">
        <title>Distinct Expression and Methylation Patterns for Genes with Different Fates following a Single Whole-Genome Duplication in Flowering Plants.</title>
        <authorList>
            <person name="Shi T."/>
            <person name="Rahmani R.S."/>
            <person name="Gugger P.F."/>
            <person name="Wang M."/>
            <person name="Li H."/>
            <person name="Zhang Y."/>
            <person name="Li Z."/>
            <person name="Wang Q."/>
            <person name="Van de Peer Y."/>
            <person name="Marchal K."/>
            <person name="Chen J."/>
        </authorList>
    </citation>
    <scope>NUCLEOTIDE SEQUENCE [LARGE SCALE GENOMIC DNA]</scope>
    <source>
        <tissue evidence="1">Leaf</tissue>
    </source>
</reference>
<dbReference type="Proteomes" id="UP000607653">
    <property type="component" value="Unassembled WGS sequence"/>
</dbReference>
<proteinExistence type="predicted"/>
<name>A0A822XD20_NELNU</name>
<protein>
    <submittedName>
        <fullName evidence="1">Uncharacterized protein</fullName>
    </submittedName>
</protein>
<accession>A0A822XD20</accession>
<organism evidence="1 2">
    <name type="scientific">Nelumbo nucifera</name>
    <name type="common">Sacred lotus</name>
    <dbReference type="NCBI Taxonomy" id="4432"/>
    <lineage>
        <taxon>Eukaryota</taxon>
        <taxon>Viridiplantae</taxon>
        <taxon>Streptophyta</taxon>
        <taxon>Embryophyta</taxon>
        <taxon>Tracheophyta</taxon>
        <taxon>Spermatophyta</taxon>
        <taxon>Magnoliopsida</taxon>
        <taxon>Proteales</taxon>
        <taxon>Nelumbonaceae</taxon>
        <taxon>Nelumbo</taxon>
    </lineage>
</organism>
<evidence type="ECO:0000313" key="1">
    <source>
        <dbReference type="EMBL" id="DAD18077.1"/>
    </source>
</evidence>
<keyword evidence="2" id="KW-1185">Reference proteome</keyword>
<dbReference type="AlphaFoldDB" id="A0A822XD20"/>